<name>A0A330LVP6_9GAMM</name>
<evidence type="ECO:0000313" key="2">
    <source>
        <dbReference type="Proteomes" id="UP000250123"/>
    </source>
</evidence>
<dbReference type="Proteomes" id="UP000250123">
    <property type="component" value="Chromosome SHEWBE"/>
</dbReference>
<evidence type="ECO:0000313" key="1">
    <source>
        <dbReference type="EMBL" id="SQH74266.1"/>
    </source>
</evidence>
<dbReference type="KEGG" id="sbk:SHEWBE_0270"/>
<proteinExistence type="predicted"/>
<protein>
    <submittedName>
        <fullName evidence="1">Uncharacterized protein</fullName>
    </submittedName>
</protein>
<gene>
    <name evidence="1" type="ORF">SHEWBE_0270</name>
</gene>
<dbReference type="AlphaFoldDB" id="A0A330LVP6"/>
<sequence length="49" mass="4918">MMLGLNAEDFDNCSCVILLTAILGGISAAGPLEGASAFCSMTGALLILQ</sequence>
<reference evidence="2" key="1">
    <citation type="submission" date="2018-06" db="EMBL/GenBank/DDBJ databases">
        <authorList>
            <person name="Cea G.-C."/>
            <person name="William W."/>
        </authorList>
    </citation>
    <scope>NUCLEOTIDE SEQUENCE [LARGE SCALE GENOMIC DNA]</scope>
    <source>
        <strain evidence="2">DB21MT-2</strain>
    </source>
</reference>
<organism evidence="1 2">
    <name type="scientific">Shewanella benthica</name>
    <dbReference type="NCBI Taxonomy" id="43661"/>
    <lineage>
        <taxon>Bacteria</taxon>
        <taxon>Pseudomonadati</taxon>
        <taxon>Pseudomonadota</taxon>
        <taxon>Gammaproteobacteria</taxon>
        <taxon>Alteromonadales</taxon>
        <taxon>Shewanellaceae</taxon>
        <taxon>Shewanella</taxon>
    </lineage>
</organism>
<dbReference type="EMBL" id="LS483452">
    <property type="protein sequence ID" value="SQH74266.1"/>
    <property type="molecule type" value="Genomic_DNA"/>
</dbReference>
<accession>A0A330LVP6</accession>